<dbReference type="Gene3D" id="3.40.50.880">
    <property type="match status" value="1"/>
</dbReference>
<evidence type="ECO:0000256" key="2">
    <source>
        <dbReference type="ARBA" id="ARBA00023239"/>
    </source>
</evidence>
<sequence>MSLHPFLSAVLGVCLFLGLPDPARAQSDTEQITQTLNDYMEGTANSEPARLRNAFHPDFKLYTVNEANELLIRSGEQYIANFVPGSKNHRRGRILSIDIENNIATAKVEVLIPGSRLYTDYFLLLKYKGAWKIVQKSYTWKEAPKAKKILFVTSNQHTYGSTKLNTANHFEEIAVAYDIFIKSGYVVDFVSPNGGAIPLGYIQTSNSIQKEHLYNPAFMTLLKNTLKPEQVNAGDYKAVYYSGGGAAMFGVAENKGLQDIAGRIYESGGVVSAVCHGTAGIAHLKGKDGKPLFAGKKVTGFPDIFEDTKAEYYKTFPFSIDKEISKNGGNFVFSTKFGDNFHVADGNIITGQDPSATASVARKVVETIQAN</sequence>
<dbReference type="SUPFAM" id="SSF52317">
    <property type="entry name" value="Class I glutamine amidotransferase-like"/>
    <property type="match status" value="1"/>
</dbReference>
<organism evidence="6 7">
    <name type="scientific">Pseudoduganella guangdongensis</name>
    <dbReference type="NCBI Taxonomy" id="2692179"/>
    <lineage>
        <taxon>Bacteria</taxon>
        <taxon>Pseudomonadati</taxon>
        <taxon>Pseudomonadota</taxon>
        <taxon>Betaproteobacteria</taxon>
        <taxon>Burkholderiales</taxon>
        <taxon>Oxalobacteraceae</taxon>
        <taxon>Telluria group</taxon>
        <taxon>Pseudoduganella</taxon>
    </lineage>
</organism>
<dbReference type="AlphaFoldDB" id="A0A6N9HBW9"/>
<dbReference type="GO" id="GO:0005737">
    <property type="term" value="C:cytoplasm"/>
    <property type="evidence" value="ECO:0007669"/>
    <property type="project" value="TreeGrafter"/>
</dbReference>
<evidence type="ECO:0000259" key="5">
    <source>
        <dbReference type="Pfam" id="PF01965"/>
    </source>
</evidence>
<feature type="domain" description="DJ-1/PfpI" evidence="5">
    <location>
        <begin position="172"/>
        <end position="366"/>
    </location>
</feature>
<accession>A0A6N9HBW9</accession>
<evidence type="ECO:0000313" key="6">
    <source>
        <dbReference type="EMBL" id="MYN00632.1"/>
    </source>
</evidence>
<dbReference type="PANTHER" id="PTHR48094:SF11">
    <property type="entry name" value="GLUTATHIONE-INDEPENDENT GLYOXALASE HSP31-RELATED"/>
    <property type="match status" value="1"/>
</dbReference>
<protein>
    <submittedName>
        <fullName evidence="6">Peptidase</fullName>
    </submittedName>
</protein>
<dbReference type="Pfam" id="PF01965">
    <property type="entry name" value="DJ-1_PfpI"/>
    <property type="match status" value="1"/>
</dbReference>
<comment type="similarity">
    <text evidence="3">Belongs to the peptidase C56 family. HSP31-like subfamily.</text>
</comment>
<evidence type="ECO:0000256" key="1">
    <source>
        <dbReference type="ARBA" id="ARBA00023016"/>
    </source>
</evidence>
<dbReference type="SUPFAM" id="SSF54427">
    <property type="entry name" value="NTF2-like"/>
    <property type="match status" value="1"/>
</dbReference>
<feature type="signal peptide" evidence="4">
    <location>
        <begin position="1"/>
        <end position="25"/>
    </location>
</feature>
<evidence type="ECO:0000256" key="3">
    <source>
        <dbReference type="ARBA" id="ARBA00038493"/>
    </source>
</evidence>
<dbReference type="InterPro" id="IPR032710">
    <property type="entry name" value="NTF2-like_dom_sf"/>
</dbReference>
<dbReference type="RefSeq" id="WP_161023652.1">
    <property type="nucleotide sequence ID" value="NZ_WWCJ01000001.1"/>
</dbReference>
<gene>
    <name evidence="6" type="ORF">GTP41_00810</name>
</gene>
<dbReference type="GO" id="GO:0019172">
    <property type="term" value="F:glyoxalase III activity"/>
    <property type="evidence" value="ECO:0007669"/>
    <property type="project" value="TreeGrafter"/>
</dbReference>
<dbReference type="EMBL" id="WWCJ01000001">
    <property type="protein sequence ID" value="MYN00632.1"/>
    <property type="molecule type" value="Genomic_DNA"/>
</dbReference>
<reference evidence="6 7" key="1">
    <citation type="submission" date="2019-12" db="EMBL/GenBank/DDBJ databases">
        <title>Novel species isolated from a subtropical stream in China.</title>
        <authorList>
            <person name="Lu H."/>
        </authorList>
    </citation>
    <scope>NUCLEOTIDE SEQUENCE [LARGE SCALE GENOMIC DNA]</scope>
    <source>
        <strain evidence="6 7">DS3</strain>
    </source>
</reference>
<dbReference type="InterPro" id="IPR029062">
    <property type="entry name" value="Class_I_gatase-like"/>
</dbReference>
<dbReference type="Gene3D" id="3.10.450.50">
    <property type="match status" value="1"/>
</dbReference>
<keyword evidence="4" id="KW-0732">Signal</keyword>
<keyword evidence="7" id="KW-1185">Reference proteome</keyword>
<keyword evidence="1" id="KW-0346">Stress response</keyword>
<proteinExistence type="inferred from homology"/>
<feature type="chain" id="PRO_5026783411" evidence="4">
    <location>
        <begin position="26"/>
        <end position="371"/>
    </location>
</feature>
<dbReference type="PANTHER" id="PTHR48094">
    <property type="entry name" value="PROTEIN/NUCLEIC ACID DEGLYCASE DJ-1-RELATED"/>
    <property type="match status" value="1"/>
</dbReference>
<dbReference type="Pfam" id="PF12893">
    <property type="entry name" value="Lumazine_bd_2"/>
    <property type="match status" value="1"/>
</dbReference>
<evidence type="ECO:0000256" key="4">
    <source>
        <dbReference type="SAM" id="SignalP"/>
    </source>
</evidence>
<comment type="caution">
    <text evidence="6">The sequence shown here is derived from an EMBL/GenBank/DDBJ whole genome shotgun (WGS) entry which is preliminary data.</text>
</comment>
<dbReference type="InterPro" id="IPR050325">
    <property type="entry name" value="Prot/Nucl_acid_deglycase"/>
</dbReference>
<dbReference type="InterPro" id="IPR039437">
    <property type="entry name" value="FrzH/put_lumazine-bd"/>
</dbReference>
<dbReference type="CDD" id="cd03141">
    <property type="entry name" value="GATase1_Hsp31_like"/>
    <property type="match status" value="1"/>
</dbReference>
<keyword evidence="2" id="KW-0456">Lyase</keyword>
<dbReference type="Proteomes" id="UP000448575">
    <property type="component" value="Unassembled WGS sequence"/>
</dbReference>
<dbReference type="InterPro" id="IPR002818">
    <property type="entry name" value="DJ-1/PfpI"/>
</dbReference>
<evidence type="ECO:0000313" key="7">
    <source>
        <dbReference type="Proteomes" id="UP000448575"/>
    </source>
</evidence>
<dbReference type="GO" id="GO:0019243">
    <property type="term" value="P:methylglyoxal catabolic process to D-lactate via S-lactoyl-glutathione"/>
    <property type="evidence" value="ECO:0007669"/>
    <property type="project" value="TreeGrafter"/>
</dbReference>
<name>A0A6N9HBW9_9BURK</name>